<dbReference type="InterPro" id="IPR032675">
    <property type="entry name" value="LRR_dom_sf"/>
</dbReference>
<sequence>MLEHVNFEEKIATTLIETTKRTKVHGENSTFPDIFELWKNEYEPESDIHEHSDILEVGEIVTKETLPNLLNNYFYSEIRTCDMTNFGDLLTGHSQIDDSYPHDDPCDRLSLAHEKLLSMPKYLQQEFGPSIKTLDITDNKIRNLDFLVEFRVLTSLIADCNPINSLETNIPWMPNLELLYLNRCNITDLHWVETLGYNCPKLKYLSLMGNPIEPTLTTTEKTYKYLQYRFYVISVVPTLIHLDDMKITDDERKEAKKMFPTQFIRRLYKSTRVRFPAYMRRIEGSFNHYFAPKSSRSTEQTNRIL</sequence>
<accession>A0ABD1F3J2</accession>
<name>A0ABD1F3J2_HYPHA</name>
<dbReference type="Proteomes" id="UP001566132">
    <property type="component" value="Unassembled WGS sequence"/>
</dbReference>
<evidence type="ECO:0000313" key="2">
    <source>
        <dbReference type="Proteomes" id="UP001566132"/>
    </source>
</evidence>
<dbReference type="InterPro" id="IPR043313">
    <property type="entry name" value="LRMDA"/>
</dbReference>
<keyword evidence="2" id="KW-1185">Reference proteome</keyword>
<comment type="caution">
    <text evidence="1">The sequence shown here is derived from an EMBL/GenBank/DDBJ whole genome shotgun (WGS) entry which is preliminary data.</text>
</comment>
<dbReference type="PANTHER" id="PTHR46282:SF1">
    <property type="entry name" value="LEUCINE-RICH REPEAT-CONTAINING PROTEIN 72-LIKE"/>
    <property type="match status" value="1"/>
</dbReference>
<dbReference type="PANTHER" id="PTHR46282">
    <property type="entry name" value="LEUCINE-RICH MELANOCYTE DIFFERENTIATION-ASSOCIATED PROTEIN"/>
    <property type="match status" value="1"/>
</dbReference>
<protein>
    <recommendedName>
        <fullName evidence="3">Leucine-rich melanocyte differentiation-associated protein-like</fullName>
    </recommendedName>
</protein>
<proteinExistence type="predicted"/>
<dbReference type="AlphaFoldDB" id="A0ABD1F3J2"/>
<evidence type="ECO:0000313" key="1">
    <source>
        <dbReference type="EMBL" id="KAL1509806.1"/>
    </source>
</evidence>
<dbReference type="Gene3D" id="3.80.10.10">
    <property type="entry name" value="Ribonuclease Inhibitor"/>
    <property type="match status" value="1"/>
</dbReference>
<evidence type="ECO:0008006" key="3">
    <source>
        <dbReference type="Google" id="ProtNLM"/>
    </source>
</evidence>
<reference evidence="1 2" key="1">
    <citation type="submission" date="2024-05" db="EMBL/GenBank/DDBJ databases">
        <title>Genetic variation in Jamaican populations of the coffee berry borer (Hypothenemus hampei).</title>
        <authorList>
            <person name="Errbii M."/>
            <person name="Myrie A."/>
        </authorList>
    </citation>
    <scope>NUCLEOTIDE SEQUENCE [LARGE SCALE GENOMIC DNA]</scope>
    <source>
        <strain evidence="1">JA-Hopewell-2020-01-JO</strain>
        <tissue evidence="1">Whole body</tissue>
    </source>
</reference>
<organism evidence="1 2">
    <name type="scientific">Hypothenemus hampei</name>
    <name type="common">Coffee berry borer</name>
    <dbReference type="NCBI Taxonomy" id="57062"/>
    <lineage>
        <taxon>Eukaryota</taxon>
        <taxon>Metazoa</taxon>
        <taxon>Ecdysozoa</taxon>
        <taxon>Arthropoda</taxon>
        <taxon>Hexapoda</taxon>
        <taxon>Insecta</taxon>
        <taxon>Pterygota</taxon>
        <taxon>Neoptera</taxon>
        <taxon>Endopterygota</taxon>
        <taxon>Coleoptera</taxon>
        <taxon>Polyphaga</taxon>
        <taxon>Cucujiformia</taxon>
        <taxon>Curculionidae</taxon>
        <taxon>Scolytinae</taxon>
        <taxon>Hypothenemus</taxon>
    </lineage>
</organism>
<dbReference type="SUPFAM" id="SSF52058">
    <property type="entry name" value="L domain-like"/>
    <property type="match status" value="1"/>
</dbReference>
<gene>
    <name evidence="1" type="ORF">ABEB36_004487</name>
</gene>
<dbReference type="Pfam" id="PF14580">
    <property type="entry name" value="LRR_9"/>
    <property type="match status" value="1"/>
</dbReference>
<dbReference type="EMBL" id="JBDJPC010000003">
    <property type="protein sequence ID" value="KAL1509806.1"/>
    <property type="molecule type" value="Genomic_DNA"/>
</dbReference>